<organism evidence="2 3">
    <name type="scientific">Streptomyces microflavus</name>
    <name type="common">Streptomyces lipmanii</name>
    <dbReference type="NCBI Taxonomy" id="1919"/>
    <lineage>
        <taxon>Bacteria</taxon>
        <taxon>Bacillati</taxon>
        <taxon>Actinomycetota</taxon>
        <taxon>Actinomycetes</taxon>
        <taxon>Kitasatosporales</taxon>
        <taxon>Streptomycetaceae</taxon>
        <taxon>Streptomyces</taxon>
    </lineage>
</organism>
<evidence type="ECO:0000313" key="3">
    <source>
        <dbReference type="Proteomes" id="UP000498740"/>
    </source>
</evidence>
<dbReference type="AlphaFoldDB" id="A0A7J0D2M0"/>
<feature type="compositionally biased region" description="Basic and acidic residues" evidence="1">
    <location>
        <begin position="1"/>
        <end position="14"/>
    </location>
</feature>
<protein>
    <submittedName>
        <fullName evidence="2">Uncharacterized protein</fullName>
    </submittedName>
</protein>
<proteinExistence type="predicted"/>
<gene>
    <name evidence="2" type="ORF">Smic_75620</name>
</gene>
<dbReference type="Proteomes" id="UP000498740">
    <property type="component" value="Unassembled WGS sequence"/>
</dbReference>
<name>A0A7J0D2M0_STRMI</name>
<sequence length="85" mass="8266">MGYDRRAHGVRGEGDQDDEGGLVGEGGEAGAQDGGAVGAEDGEEGAEGTGVVGGQRRAPPGGRGLGWCHAACSSWAGRPAATSEA</sequence>
<accession>A0A7J0D2M0</accession>
<feature type="compositionally biased region" description="Gly residues" evidence="1">
    <location>
        <begin position="21"/>
        <end position="37"/>
    </location>
</feature>
<feature type="region of interest" description="Disordered" evidence="1">
    <location>
        <begin position="1"/>
        <end position="63"/>
    </location>
</feature>
<evidence type="ECO:0000256" key="1">
    <source>
        <dbReference type="SAM" id="MobiDB-lite"/>
    </source>
</evidence>
<comment type="caution">
    <text evidence="2">The sequence shown here is derived from an EMBL/GenBank/DDBJ whole genome shotgun (WGS) entry which is preliminary data.</text>
</comment>
<dbReference type="EMBL" id="BLWD01000001">
    <property type="protein sequence ID" value="GFN09006.1"/>
    <property type="molecule type" value="Genomic_DNA"/>
</dbReference>
<evidence type="ECO:0000313" key="2">
    <source>
        <dbReference type="EMBL" id="GFN09006.1"/>
    </source>
</evidence>
<reference evidence="2 3" key="1">
    <citation type="submission" date="2020-05" db="EMBL/GenBank/DDBJ databases">
        <title>Whole genome shotgun sequence of Streptomyces microflavus NBRC 13062.</title>
        <authorList>
            <person name="Komaki H."/>
            <person name="Tamura T."/>
        </authorList>
    </citation>
    <scope>NUCLEOTIDE SEQUENCE [LARGE SCALE GENOMIC DNA]</scope>
    <source>
        <strain evidence="2 3">NBRC 13062</strain>
    </source>
</reference>